<accession>A0A931MTT1</accession>
<keyword evidence="2" id="KW-1003">Cell membrane</keyword>
<organism evidence="13 14">
    <name type="scientific">Halobacillus yeomjeoni</name>
    <dbReference type="NCBI Taxonomy" id="311194"/>
    <lineage>
        <taxon>Bacteria</taxon>
        <taxon>Bacillati</taxon>
        <taxon>Bacillota</taxon>
        <taxon>Bacilli</taxon>
        <taxon>Bacillales</taxon>
        <taxon>Bacillaceae</taxon>
        <taxon>Halobacillus</taxon>
    </lineage>
</organism>
<evidence type="ECO:0000313" key="14">
    <source>
        <dbReference type="Proteomes" id="UP000614490"/>
    </source>
</evidence>
<evidence type="ECO:0000259" key="12">
    <source>
        <dbReference type="Pfam" id="PF00535"/>
    </source>
</evidence>
<dbReference type="PANTHER" id="PTHR43646:SF2">
    <property type="entry name" value="GLYCOSYLTRANSFERASE 2-LIKE DOMAIN-CONTAINING PROTEIN"/>
    <property type="match status" value="1"/>
</dbReference>
<dbReference type="EMBL" id="JADZSC010000001">
    <property type="protein sequence ID" value="MBH0228942.1"/>
    <property type="molecule type" value="Genomic_DNA"/>
</dbReference>
<evidence type="ECO:0000256" key="4">
    <source>
        <dbReference type="ARBA" id="ARBA00022679"/>
    </source>
</evidence>
<evidence type="ECO:0000256" key="2">
    <source>
        <dbReference type="ARBA" id="ARBA00022475"/>
    </source>
</evidence>
<evidence type="ECO:0000256" key="1">
    <source>
        <dbReference type="ARBA" id="ARBA00004236"/>
    </source>
</evidence>
<keyword evidence="6 11" id="KW-0472">Membrane</keyword>
<evidence type="ECO:0000313" key="13">
    <source>
        <dbReference type="EMBL" id="MBH0228942.1"/>
    </source>
</evidence>
<dbReference type="RefSeq" id="WP_197315582.1">
    <property type="nucleotide sequence ID" value="NZ_JADZSC010000001.1"/>
</dbReference>
<dbReference type="GO" id="GO:0016757">
    <property type="term" value="F:glycosyltransferase activity"/>
    <property type="evidence" value="ECO:0007669"/>
    <property type="project" value="UniProtKB-KW"/>
</dbReference>
<evidence type="ECO:0000256" key="5">
    <source>
        <dbReference type="ARBA" id="ARBA00022746"/>
    </source>
</evidence>
<dbReference type="GO" id="GO:0016117">
    <property type="term" value="P:carotenoid biosynthetic process"/>
    <property type="evidence" value="ECO:0007669"/>
    <property type="project" value="UniProtKB-KW"/>
</dbReference>
<comment type="caution">
    <text evidence="13">The sequence shown here is derived from an EMBL/GenBank/DDBJ whole genome shotgun (WGS) entry which is preliminary data.</text>
</comment>
<comment type="subcellular location">
    <subcellularLocation>
        <location evidence="1">Cell membrane</location>
    </subcellularLocation>
</comment>
<feature type="transmembrane region" description="Helical" evidence="11">
    <location>
        <begin position="335"/>
        <end position="356"/>
    </location>
</feature>
<name>A0A931MTT1_9BACI</name>
<evidence type="ECO:0000256" key="9">
    <source>
        <dbReference type="ARBA" id="ARBA00038120"/>
    </source>
</evidence>
<protein>
    <recommendedName>
        <fullName evidence="10">4,4'-diaponeurosporenoate glycosyltransferase</fullName>
    </recommendedName>
</protein>
<evidence type="ECO:0000256" key="3">
    <source>
        <dbReference type="ARBA" id="ARBA00022676"/>
    </source>
</evidence>
<dbReference type="PANTHER" id="PTHR43646">
    <property type="entry name" value="GLYCOSYLTRANSFERASE"/>
    <property type="match status" value="1"/>
</dbReference>
<gene>
    <name evidence="13" type="ORF">H0267_01840</name>
</gene>
<proteinExistence type="inferred from homology"/>
<comment type="function">
    <text evidence="7">Catalyzes the glycosylation of 4,4'-diaponeurosporenoate, i.e. the esterification of glucose at the C1'' position with the carboxyl group of 4,4'-diaponeurosporenic acid, to form glycosyl-4,4'-diaponeurosporenoate. This is a step in the biosynthesis of staphyloxanthin, an orange pigment present in most staphylococci strains.</text>
</comment>
<comment type="similarity">
    <text evidence="9">Belongs to the glycosyltransferase 2 family. CrtQ subfamily.</text>
</comment>
<feature type="domain" description="Glycosyltransferase 2-like" evidence="12">
    <location>
        <begin position="41"/>
        <end position="204"/>
    </location>
</feature>
<evidence type="ECO:0000256" key="11">
    <source>
        <dbReference type="SAM" id="Phobius"/>
    </source>
</evidence>
<keyword evidence="11" id="KW-0812">Transmembrane</keyword>
<evidence type="ECO:0000256" key="10">
    <source>
        <dbReference type="ARBA" id="ARBA00040345"/>
    </source>
</evidence>
<dbReference type="GO" id="GO:0005886">
    <property type="term" value="C:plasma membrane"/>
    <property type="evidence" value="ECO:0007669"/>
    <property type="project" value="UniProtKB-SubCell"/>
</dbReference>
<dbReference type="InterPro" id="IPR001173">
    <property type="entry name" value="Glyco_trans_2-like"/>
</dbReference>
<keyword evidence="11" id="KW-1133">Transmembrane helix</keyword>
<keyword evidence="14" id="KW-1185">Reference proteome</keyword>
<dbReference type="Gene3D" id="3.90.550.10">
    <property type="entry name" value="Spore Coat Polysaccharide Biosynthesis Protein SpsA, Chain A"/>
    <property type="match status" value="1"/>
</dbReference>
<keyword evidence="3" id="KW-0328">Glycosyltransferase</keyword>
<dbReference type="Proteomes" id="UP000614490">
    <property type="component" value="Unassembled WGS sequence"/>
</dbReference>
<comment type="pathway">
    <text evidence="8">Carotenoid biosynthesis; staphyloxanthin biosynthesis; staphyloxanthin from farnesyl diphosphate: step 4/5.</text>
</comment>
<evidence type="ECO:0000256" key="6">
    <source>
        <dbReference type="ARBA" id="ARBA00023136"/>
    </source>
</evidence>
<sequence>MTIFYFALIITLVLNLWTIINSIFLIPLQPSKKWKGNHKVSLLVPLRNEESQVEGLIASLKKITYPNLEILLLDDHSEDDTYSMLLDRIQGDERFSVYKGKDLPEGWNGKVHACHQLSKLAEGDFYLFLDADARVAPSVIERSLATMIHQDAAMLSGFPHYPNNHFLSHMLVPLQHMVVQLHLPLMVANFTKKPMFTAACGIFIIVEKNAYEDIGGHESVKNSLVEDVHLARLFKENGYKMILVNITSSVLSYMYDRPEETWEGFKKNTYTGLGRSMVLVIFLSIFYAVVFLLPAGLLVAGLIEANWLLVLPYLLTVTFKMWVDARTGHPLWLSLMIPVSVLLLIMMMISSMSVHIKGQRYQWKGRSYE</sequence>
<keyword evidence="5" id="KW-0125">Carotenoid biosynthesis</keyword>
<dbReference type="SUPFAM" id="SSF53448">
    <property type="entry name" value="Nucleotide-diphospho-sugar transferases"/>
    <property type="match status" value="1"/>
</dbReference>
<dbReference type="InterPro" id="IPR029044">
    <property type="entry name" value="Nucleotide-diphossugar_trans"/>
</dbReference>
<evidence type="ECO:0000256" key="8">
    <source>
        <dbReference type="ARBA" id="ARBA00037904"/>
    </source>
</evidence>
<reference evidence="13 14" key="1">
    <citation type="journal article" date="2005" name="Int. J. Syst. Evol. Microbiol.">
        <title>Halobacillus yeomjeoni sp. nov., isolated from a marine solar saltern in Korea.</title>
        <authorList>
            <person name="Yoon J.H."/>
            <person name="Kang S.J."/>
            <person name="Lee C.H."/>
            <person name="Oh H.W."/>
            <person name="Oh T.K."/>
        </authorList>
    </citation>
    <scope>NUCLEOTIDE SEQUENCE [LARGE SCALE GENOMIC DNA]</scope>
    <source>
        <strain evidence="13 14">KCTC 3957</strain>
    </source>
</reference>
<dbReference type="AlphaFoldDB" id="A0A931MTT1"/>
<evidence type="ECO:0000256" key="7">
    <source>
        <dbReference type="ARBA" id="ARBA00037281"/>
    </source>
</evidence>
<keyword evidence="4" id="KW-0808">Transferase</keyword>
<feature type="transmembrane region" description="Helical" evidence="11">
    <location>
        <begin position="6"/>
        <end position="28"/>
    </location>
</feature>
<feature type="transmembrane region" description="Helical" evidence="11">
    <location>
        <begin position="275"/>
        <end position="298"/>
    </location>
</feature>
<dbReference type="Pfam" id="PF00535">
    <property type="entry name" value="Glycos_transf_2"/>
    <property type="match status" value="1"/>
</dbReference>